<dbReference type="Proteomes" id="UP000030182">
    <property type="component" value="Unassembled WGS sequence"/>
</dbReference>
<name>A0ABR4SKJ3_9MICO</name>
<dbReference type="SUPFAM" id="SSF56235">
    <property type="entry name" value="N-terminal nucleophile aminohydrolases (Ntn hydrolases)"/>
    <property type="match status" value="1"/>
</dbReference>
<comment type="caution">
    <text evidence="2">The sequence shown here is derived from an EMBL/GenBank/DDBJ whole genome shotgun (WGS) entry which is preliminary data.</text>
</comment>
<dbReference type="PANTHER" id="PTHR43881">
    <property type="entry name" value="GAMMA-GLUTAMYLTRANSPEPTIDASE (AFU_ORTHOLOGUE AFUA_4G13580)"/>
    <property type="match status" value="1"/>
</dbReference>
<dbReference type="PANTHER" id="PTHR43881:SF1">
    <property type="entry name" value="GAMMA-GLUTAMYLTRANSPEPTIDASE (AFU_ORTHOLOGUE AFUA_4G13580)"/>
    <property type="match status" value="1"/>
</dbReference>
<evidence type="ECO:0000313" key="2">
    <source>
        <dbReference type="EMBL" id="KDS93705.1"/>
    </source>
</evidence>
<dbReference type="Pfam" id="PF01019">
    <property type="entry name" value="G_glu_transpept"/>
    <property type="match status" value="1"/>
</dbReference>
<keyword evidence="3" id="KW-1185">Reference proteome</keyword>
<dbReference type="Gene3D" id="3.60.20.40">
    <property type="match status" value="1"/>
</dbReference>
<keyword evidence="2" id="KW-0808">Transferase</keyword>
<dbReference type="InterPro" id="IPR043138">
    <property type="entry name" value="GGT_lsub"/>
</dbReference>
<dbReference type="RefSeq" id="WP_034372985.1">
    <property type="nucleotide sequence ID" value="NZ_KN323183.1"/>
</dbReference>
<dbReference type="Gene3D" id="1.10.246.130">
    <property type="match status" value="1"/>
</dbReference>
<dbReference type="EMBL" id="JDRS01000005">
    <property type="protein sequence ID" value="KDS93705.1"/>
    <property type="molecule type" value="Genomic_DNA"/>
</dbReference>
<dbReference type="GO" id="GO:0016740">
    <property type="term" value="F:transferase activity"/>
    <property type="evidence" value="ECO:0007669"/>
    <property type="project" value="UniProtKB-KW"/>
</dbReference>
<feature type="region of interest" description="Disordered" evidence="1">
    <location>
        <begin position="390"/>
        <end position="418"/>
    </location>
</feature>
<dbReference type="InterPro" id="IPR029055">
    <property type="entry name" value="Ntn_hydrolases_N"/>
</dbReference>
<gene>
    <name evidence="2" type="ORF">DHOM_04545</name>
</gene>
<reference evidence="2 3" key="1">
    <citation type="submission" date="2014-01" db="EMBL/GenBank/DDBJ databases">
        <title>Draft genome sequence of the multidrug-resistant clinical isolate Dermabacter hominis 1368.</title>
        <authorList>
            <person name="Albersmeier A."/>
            <person name="Bomholt C."/>
            <person name="Glaub A."/>
            <person name="Ruckert C."/>
            <person name="Soriano F."/>
            <person name="Fernandez-Natal I."/>
            <person name="Tauch A."/>
        </authorList>
    </citation>
    <scope>NUCLEOTIDE SEQUENCE [LARGE SCALE GENOMIC DNA]</scope>
    <source>
        <strain evidence="2 3">1368</strain>
    </source>
</reference>
<evidence type="ECO:0000256" key="1">
    <source>
        <dbReference type="SAM" id="MobiDB-lite"/>
    </source>
</evidence>
<accession>A0ABR4SKJ3</accession>
<evidence type="ECO:0000313" key="3">
    <source>
        <dbReference type="Proteomes" id="UP000030182"/>
    </source>
</evidence>
<dbReference type="PRINTS" id="PR01210">
    <property type="entry name" value="GGTRANSPTASE"/>
</dbReference>
<dbReference type="InterPro" id="IPR052896">
    <property type="entry name" value="GGT-like_enzyme"/>
</dbReference>
<dbReference type="InterPro" id="IPR043137">
    <property type="entry name" value="GGT_ssub_C"/>
</dbReference>
<sequence>MTTSFTPAPATLARLDLKGTFGMSASTHWLATASAQSVLEKGGNAFDAAVAAAFVLHIVEPHLNGPGGDMTGVFVTAEDSRHPRVLMGQGAAPAGASVETYRALGLERVPGSGALAAAIPCAVDAWLLLLQEYGTLTLGEVLSYAIGYAREGHPLLERAAGVIESMREFFVEHWPTSADLWLRDGIAPKAGDIVKNPAYATVLEDLVDVAAAHEDRASGVRAARERWRTGPVAKVMAAFVQEPHRHSDGGDYAGVLTEDDLACPGARVESPTVASFRGFDLYKTGPWGQGPVLLLALGILEGFEDEDLDPSTARGIHTIAEALKLALADRDAFFGDDNSVPLEELLSEEYLASRRALIGEKASEELRPGRPGGRVPTLVCAETREAYDARGGARGDAAGEPTVRVNTGEEETDPETGELRGDTVHIDVVDRFGNMVSATPSGGWLQSSPTIPELGFCLGTRLQMTWLDERSPSALAPGKRPRTTLSPTLVLKDGEPILATGTPGGDQQDQWQLLFLLRVLVGGYSPQEAIESPMMHTTSMLESFWPRTWEPGQLVVEDSLGDEVIGELEARGHRVVRAGTWSLGRLSAVTRDPVTGMLGAAANNRGQQGYAAGR</sequence>
<proteinExistence type="predicted"/>
<protein>
    <submittedName>
        <fullName evidence="2">Transferase</fullName>
    </submittedName>
</protein>
<organism evidence="2 3">
    <name type="scientific">Dermabacter hominis 1368</name>
    <dbReference type="NCBI Taxonomy" id="1450519"/>
    <lineage>
        <taxon>Bacteria</taxon>
        <taxon>Bacillati</taxon>
        <taxon>Actinomycetota</taxon>
        <taxon>Actinomycetes</taxon>
        <taxon>Micrococcales</taxon>
        <taxon>Dermabacteraceae</taxon>
        <taxon>Dermabacter</taxon>
    </lineage>
</organism>